<evidence type="ECO:0000313" key="2">
    <source>
        <dbReference type="Proteomes" id="UP001187531"/>
    </source>
</evidence>
<name>A0AA88HKT6_ARTSF</name>
<proteinExistence type="predicted"/>
<accession>A0AA88HKT6</accession>
<protein>
    <submittedName>
        <fullName evidence="1">Uncharacterized protein</fullName>
    </submittedName>
</protein>
<sequence>MTTLKYITAMREYSEFTRKILAVMRMKNEPSGAVALSETVVSKISSESELEAIITTINSGSFNPLDLVNGSLSAEGRNINSQWAKEVKSSLFTGLTLKSLTTNLPWDNVLYEPEEEFLDGKLEEKFARWDLGYSVAKYLWSEKIKREEPTLASTISNDITRRLGLICEEGELINSTKDLLESIEYLQKNETILADISRFQLTDELVIAIIALMQLTSVIGSVGNGTINIYSKGSDVYKSAERVIQYEIEKENANDEIHMFITKYLKFVAFTADSTKLEVIHLIQNSYKEIVRYIESCKPVPNDSLLKLAQYGLKALSNYTEMNKSYLEDTSERRTKTDYWLI</sequence>
<dbReference type="EMBL" id="JAVRJZ010000019">
    <property type="protein sequence ID" value="KAK2706702.1"/>
    <property type="molecule type" value="Genomic_DNA"/>
</dbReference>
<gene>
    <name evidence="1" type="ORF">QYM36_014669</name>
</gene>
<evidence type="ECO:0000313" key="1">
    <source>
        <dbReference type="EMBL" id="KAK2706702.1"/>
    </source>
</evidence>
<dbReference type="Proteomes" id="UP001187531">
    <property type="component" value="Unassembled WGS sequence"/>
</dbReference>
<comment type="caution">
    <text evidence="1">The sequence shown here is derived from an EMBL/GenBank/DDBJ whole genome shotgun (WGS) entry which is preliminary data.</text>
</comment>
<keyword evidence="2" id="KW-1185">Reference proteome</keyword>
<organism evidence="1 2">
    <name type="scientific">Artemia franciscana</name>
    <name type="common">Brine shrimp</name>
    <name type="synonym">Artemia sanfranciscana</name>
    <dbReference type="NCBI Taxonomy" id="6661"/>
    <lineage>
        <taxon>Eukaryota</taxon>
        <taxon>Metazoa</taxon>
        <taxon>Ecdysozoa</taxon>
        <taxon>Arthropoda</taxon>
        <taxon>Crustacea</taxon>
        <taxon>Branchiopoda</taxon>
        <taxon>Anostraca</taxon>
        <taxon>Artemiidae</taxon>
        <taxon>Artemia</taxon>
    </lineage>
</organism>
<reference evidence="1" key="1">
    <citation type="submission" date="2023-07" db="EMBL/GenBank/DDBJ databases">
        <title>Chromosome-level genome assembly of Artemia franciscana.</title>
        <authorList>
            <person name="Jo E."/>
        </authorList>
    </citation>
    <scope>NUCLEOTIDE SEQUENCE</scope>
    <source>
        <tissue evidence="1">Whole body</tissue>
    </source>
</reference>
<dbReference type="AlphaFoldDB" id="A0AA88HKT6"/>